<reference evidence="1 2" key="1">
    <citation type="submission" date="2019-05" db="EMBL/GenBank/DDBJ databases">
        <title>Another draft genome of Portunus trituberculatus and its Hox gene families provides insights of decapod evolution.</title>
        <authorList>
            <person name="Jeong J.-H."/>
            <person name="Song I."/>
            <person name="Kim S."/>
            <person name="Choi T."/>
            <person name="Kim D."/>
            <person name="Ryu S."/>
            <person name="Kim W."/>
        </authorList>
    </citation>
    <scope>NUCLEOTIDE SEQUENCE [LARGE SCALE GENOMIC DNA]</scope>
    <source>
        <tissue evidence="1">Muscle</tissue>
    </source>
</reference>
<dbReference type="EMBL" id="VSRR010006336">
    <property type="protein sequence ID" value="MPC44554.1"/>
    <property type="molecule type" value="Genomic_DNA"/>
</dbReference>
<evidence type="ECO:0000313" key="1">
    <source>
        <dbReference type="EMBL" id="MPC44554.1"/>
    </source>
</evidence>
<protein>
    <submittedName>
        <fullName evidence="1">Uncharacterized protein</fullName>
    </submittedName>
</protein>
<name>A0A5B7FJE2_PORTR</name>
<dbReference type="Proteomes" id="UP000324222">
    <property type="component" value="Unassembled WGS sequence"/>
</dbReference>
<organism evidence="1 2">
    <name type="scientific">Portunus trituberculatus</name>
    <name type="common">Swimming crab</name>
    <name type="synonym">Neptunus trituberculatus</name>
    <dbReference type="NCBI Taxonomy" id="210409"/>
    <lineage>
        <taxon>Eukaryota</taxon>
        <taxon>Metazoa</taxon>
        <taxon>Ecdysozoa</taxon>
        <taxon>Arthropoda</taxon>
        <taxon>Crustacea</taxon>
        <taxon>Multicrustacea</taxon>
        <taxon>Malacostraca</taxon>
        <taxon>Eumalacostraca</taxon>
        <taxon>Eucarida</taxon>
        <taxon>Decapoda</taxon>
        <taxon>Pleocyemata</taxon>
        <taxon>Brachyura</taxon>
        <taxon>Eubrachyura</taxon>
        <taxon>Portunoidea</taxon>
        <taxon>Portunidae</taxon>
        <taxon>Portuninae</taxon>
        <taxon>Portunus</taxon>
    </lineage>
</organism>
<accession>A0A5B7FJE2</accession>
<comment type="caution">
    <text evidence="1">The sequence shown here is derived from an EMBL/GenBank/DDBJ whole genome shotgun (WGS) entry which is preliminary data.</text>
</comment>
<keyword evidence="2" id="KW-1185">Reference proteome</keyword>
<sequence length="119" mass="12733">MWFDDLSGSLLSGGNISFEYKTEGVEREEGGEAAQWAVAIVCVNMPFRPAGLILVPRPFPDASTLLTPLRWGRVSAEAACVAEVSLKTSVLQLMKLVEGRRGSAEAALAAAHTHHAPPF</sequence>
<evidence type="ECO:0000313" key="2">
    <source>
        <dbReference type="Proteomes" id="UP000324222"/>
    </source>
</evidence>
<dbReference type="AlphaFoldDB" id="A0A5B7FJE2"/>
<proteinExistence type="predicted"/>
<gene>
    <name evidence="1" type="ORF">E2C01_038229</name>
</gene>